<evidence type="ECO:0000313" key="2">
    <source>
        <dbReference type="Proteomes" id="UP000572051"/>
    </source>
</evidence>
<gene>
    <name evidence="1" type="ORF">HNR10_000708</name>
</gene>
<evidence type="ECO:0000313" key="1">
    <source>
        <dbReference type="EMBL" id="NYJ32827.1"/>
    </source>
</evidence>
<comment type="caution">
    <text evidence="1">The sequence shown here is derived from an EMBL/GenBank/DDBJ whole genome shotgun (WGS) entry which is preliminary data.</text>
</comment>
<dbReference type="RefSeq" id="WP_179820781.1">
    <property type="nucleotide sequence ID" value="NZ_JACCFS010000001.1"/>
</dbReference>
<keyword evidence="2" id="KW-1185">Reference proteome</keyword>
<proteinExistence type="predicted"/>
<sequence>MDQAAPQLRCVPMGLTLTVPAHTDAADAAQAVADGARILERETGERYPARADVVLPDLQPGAYEMIVSGAQIPEDHQILVLLALIWSRRPWDEVEVSQVIIDARRATVAVCAGHWPHTPAPIGMPIQADTVMWVARNGQVRRTRGADDAVVPHTHLV</sequence>
<protein>
    <submittedName>
        <fullName evidence="1">Uncharacterized protein</fullName>
    </submittedName>
</protein>
<dbReference type="EMBL" id="JACCFS010000001">
    <property type="protein sequence ID" value="NYJ32827.1"/>
    <property type="molecule type" value="Genomic_DNA"/>
</dbReference>
<dbReference type="Proteomes" id="UP000572051">
    <property type="component" value="Unassembled WGS sequence"/>
</dbReference>
<name>A0A7Z0EIQ4_9ACTN</name>
<reference evidence="1 2" key="1">
    <citation type="submission" date="2020-07" db="EMBL/GenBank/DDBJ databases">
        <title>Sequencing the genomes of 1000 actinobacteria strains.</title>
        <authorList>
            <person name="Klenk H.-P."/>
        </authorList>
    </citation>
    <scope>NUCLEOTIDE SEQUENCE [LARGE SCALE GENOMIC DNA]</scope>
    <source>
        <strain evidence="1 2">DSM 44442</strain>
    </source>
</reference>
<accession>A0A7Z0EIQ4</accession>
<dbReference type="AlphaFoldDB" id="A0A7Z0EIQ4"/>
<organism evidence="1 2">
    <name type="scientific">Nocardiopsis aegyptia</name>
    <dbReference type="NCBI Taxonomy" id="220378"/>
    <lineage>
        <taxon>Bacteria</taxon>
        <taxon>Bacillati</taxon>
        <taxon>Actinomycetota</taxon>
        <taxon>Actinomycetes</taxon>
        <taxon>Streptosporangiales</taxon>
        <taxon>Nocardiopsidaceae</taxon>
        <taxon>Nocardiopsis</taxon>
    </lineage>
</organism>